<dbReference type="Pfam" id="PF02803">
    <property type="entry name" value="Thiolase_C"/>
    <property type="match status" value="1"/>
</dbReference>
<keyword evidence="2 5" id="KW-0808">Transferase</keyword>
<feature type="domain" description="Thiolase C-terminal" evidence="7">
    <location>
        <begin position="273"/>
        <end position="394"/>
    </location>
</feature>
<evidence type="ECO:0000259" key="6">
    <source>
        <dbReference type="Pfam" id="PF00108"/>
    </source>
</evidence>
<sequence>MNDVVIVSAVRTPVGRFQGALSESTAVELGAIVVREAARRAGIDAATVDECVMGCVLPAGLGQNPARQAGLRGGLADSVAAMTINMVCGSGLKAVALAAQSVMTGAAEIVVAGGMESMTNAPYLLPQGRKGFRMGDSTVVDSMVRDGLWCACEDWHMGMTGELVAEKHSITREMQDAYALESHRRASAAWREGRFDAEVVPVSLPPKKKGGEPVLFSRDESVRDDASLEALAALKPAFKKDGTVTAGNAPGVNDAAAAVVVMSASRAKELGLEPMVTIRAQAMSGVAPRWVMLAPVIGVRRVLERAGWKMDDIDLFELNEAFSVQALGVMKELGLDAARVNVNGGAVAIGHPIGASGARILVTLIHEMMRRDVKKGVAALCLGGGNSVALAVER</sequence>
<dbReference type="PANTHER" id="PTHR18919">
    <property type="entry name" value="ACETYL-COA C-ACYLTRANSFERASE"/>
    <property type="match status" value="1"/>
</dbReference>
<evidence type="ECO:0000256" key="1">
    <source>
        <dbReference type="ARBA" id="ARBA00010982"/>
    </source>
</evidence>
<proteinExistence type="inferred from homology"/>
<dbReference type="Gene3D" id="3.40.47.10">
    <property type="match status" value="2"/>
</dbReference>
<feature type="active site" description="Proton acceptor" evidence="4">
    <location>
        <position position="381"/>
    </location>
</feature>
<accession>A0AAU7CWP1</accession>
<keyword evidence="3 5" id="KW-0012">Acyltransferase</keyword>
<evidence type="ECO:0000256" key="2">
    <source>
        <dbReference type="ARBA" id="ARBA00022679"/>
    </source>
</evidence>
<name>A0AAU7CWP1_9BACT</name>
<reference evidence="8" key="1">
    <citation type="submission" date="2023-03" db="EMBL/GenBank/DDBJ databases">
        <title>Edaphobacter sp.</title>
        <authorList>
            <person name="Huber K.J."/>
            <person name="Papendorf J."/>
            <person name="Pilke C."/>
            <person name="Bunk B."/>
            <person name="Sproeer C."/>
            <person name="Pester M."/>
        </authorList>
    </citation>
    <scope>NUCLEOTIDE SEQUENCE</scope>
    <source>
        <strain evidence="8">DSM 109919</strain>
    </source>
</reference>
<dbReference type="KEGG" id="epl:P4G45_12595"/>
<dbReference type="RefSeq" id="WP_348266828.1">
    <property type="nucleotide sequence ID" value="NZ_CP121194.1"/>
</dbReference>
<dbReference type="PIRSF" id="PIRSF000429">
    <property type="entry name" value="Ac-CoA_Ac_transf"/>
    <property type="match status" value="1"/>
</dbReference>
<feature type="domain" description="Thiolase N-terminal" evidence="6">
    <location>
        <begin position="4"/>
        <end position="265"/>
    </location>
</feature>
<dbReference type="InterPro" id="IPR020613">
    <property type="entry name" value="Thiolase_CS"/>
</dbReference>
<evidence type="ECO:0000313" key="8">
    <source>
        <dbReference type="EMBL" id="XBH09317.1"/>
    </source>
</evidence>
<dbReference type="Pfam" id="PF00108">
    <property type="entry name" value="Thiolase_N"/>
    <property type="match status" value="1"/>
</dbReference>
<dbReference type="AlphaFoldDB" id="A0AAU7CWP1"/>
<evidence type="ECO:0000256" key="4">
    <source>
        <dbReference type="PIRSR" id="PIRSR000429-1"/>
    </source>
</evidence>
<dbReference type="EMBL" id="CP121194">
    <property type="protein sequence ID" value="XBH09317.1"/>
    <property type="molecule type" value="Genomic_DNA"/>
</dbReference>
<dbReference type="PROSITE" id="PS00737">
    <property type="entry name" value="THIOLASE_2"/>
    <property type="match status" value="1"/>
</dbReference>
<dbReference type="SUPFAM" id="SSF53901">
    <property type="entry name" value="Thiolase-like"/>
    <property type="match status" value="2"/>
</dbReference>
<dbReference type="CDD" id="cd00751">
    <property type="entry name" value="thiolase"/>
    <property type="match status" value="1"/>
</dbReference>
<evidence type="ECO:0000256" key="5">
    <source>
        <dbReference type="RuleBase" id="RU003557"/>
    </source>
</evidence>
<dbReference type="NCBIfam" id="TIGR01930">
    <property type="entry name" value="AcCoA-C-Actrans"/>
    <property type="match status" value="1"/>
</dbReference>
<evidence type="ECO:0000256" key="3">
    <source>
        <dbReference type="ARBA" id="ARBA00023315"/>
    </source>
</evidence>
<gene>
    <name evidence="8" type="ORF">P4G45_12595</name>
</gene>
<dbReference type="InterPro" id="IPR016039">
    <property type="entry name" value="Thiolase-like"/>
</dbReference>
<dbReference type="FunFam" id="3.40.47.10:FF:000010">
    <property type="entry name" value="Acetyl-CoA acetyltransferase (Thiolase)"/>
    <property type="match status" value="1"/>
</dbReference>
<protein>
    <submittedName>
        <fullName evidence="8">Acetyl-CoA C-acetyltransferase</fullName>
        <ecNumber evidence="8">2.3.1.9</ecNumber>
    </submittedName>
</protein>
<dbReference type="InterPro" id="IPR020615">
    <property type="entry name" value="Thiolase_acyl_enz_int_AS"/>
</dbReference>
<dbReference type="PANTHER" id="PTHR18919:SF107">
    <property type="entry name" value="ACETYL-COA ACETYLTRANSFERASE, CYTOSOLIC"/>
    <property type="match status" value="1"/>
</dbReference>
<feature type="active site" description="Proton acceptor" evidence="4">
    <location>
        <position position="351"/>
    </location>
</feature>
<dbReference type="EC" id="2.3.1.9" evidence="8"/>
<dbReference type="InterPro" id="IPR020617">
    <property type="entry name" value="Thiolase_C"/>
</dbReference>
<dbReference type="GO" id="GO:0003985">
    <property type="term" value="F:acetyl-CoA C-acetyltransferase activity"/>
    <property type="evidence" value="ECO:0007669"/>
    <property type="project" value="UniProtKB-EC"/>
</dbReference>
<feature type="active site" description="Acyl-thioester intermediate" evidence="4">
    <location>
        <position position="88"/>
    </location>
</feature>
<organism evidence="8">
    <name type="scientific">Edaphobacter paludis</name>
    <dbReference type="NCBI Taxonomy" id="3035702"/>
    <lineage>
        <taxon>Bacteria</taxon>
        <taxon>Pseudomonadati</taxon>
        <taxon>Acidobacteriota</taxon>
        <taxon>Terriglobia</taxon>
        <taxon>Terriglobales</taxon>
        <taxon>Acidobacteriaceae</taxon>
        <taxon>Edaphobacter</taxon>
    </lineage>
</organism>
<dbReference type="PROSITE" id="PS00098">
    <property type="entry name" value="THIOLASE_1"/>
    <property type="match status" value="1"/>
</dbReference>
<evidence type="ECO:0000259" key="7">
    <source>
        <dbReference type="Pfam" id="PF02803"/>
    </source>
</evidence>
<comment type="similarity">
    <text evidence="1 5">Belongs to the thiolase-like superfamily. Thiolase family.</text>
</comment>
<dbReference type="InterPro" id="IPR020616">
    <property type="entry name" value="Thiolase_N"/>
</dbReference>
<dbReference type="InterPro" id="IPR002155">
    <property type="entry name" value="Thiolase"/>
</dbReference>